<evidence type="ECO:0000313" key="2">
    <source>
        <dbReference type="Proteomes" id="UP000324222"/>
    </source>
</evidence>
<gene>
    <name evidence="1" type="ORF">E2C01_009922</name>
</gene>
<organism evidence="1 2">
    <name type="scientific">Portunus trituberculatus</name>
    <name type="common">Swimming crab</name>
    <name type="synonym">Neptunus trituberculatus</name>
    <dbReference type="NCBI Taxonomy" id="210409"/>
    <lineage>
        <taxon>Eukaryota</taxon>
        <taxon>Metazoa</taxon>
        <taxon>Ecdysozoa</taxon>
        <taxon>Arthropoda</taxon>
        <taxon>Crustacea</taxon>
        <taxon>Multicrustacea</taxon>
        <taxon>Malacostraca</taxon>
        <taxon>Eumalacostraca</taxon>
        <taxon>Eucarida</taxon>
        <taxon>Decapoda</taxon>
        <taxon>Pleocyemata</taxon>
        <taxon>Brachyura</taxon>
        <taxon>Eubrachyura</taxon>
        <taxon>Portunoidea</taxon>
        <taxon>Portunidae</taxon>
        <taxon>Portuninae</taxon>
        <taxon>Portunus</taxon>
    </lineage>
</organism>
<dbReference type="Proteomes" id="UP000324222">
    <property type="component" value="Unassembled WGS sequence"/>
</dbReference>
<proteinExistence type="predicted"/>
<protein>
    <submittedName>
        <fullName evidence="1">Uncharacterized protein</fullName>
    </submittedName>
</protein>
<name>A0A5B7D7A3_PORTR</name>
<dbReference type="EMBL" id="VSRR010000558">
    <property type="protein sequence ID" value="MPC17077.1"/>
    <property type="molecule type" value="Genomic_DNA"/>
</dbReference>
<comment type="caution">
    <text evidence="1">The sequence shown here is derived from an EMBL/GenBank/DDBJ whole genome shotgun (WGS) entry which is preliminary data.</text>
</comment>
<sequence length="63" mass="7002">MDSEEGGSVEVSNIMLEARVSSVRRNVTSIYLPQGLTGGFLGWLPRWCTPGLHGSQQRRRKTV</sequence>
<dbReference type="AlphaFoldDB" id="A0A5B7D7A3"/>
<evidence type="ECO:0000313" key="1">
    <source>
        <dbReference type="EMBL" id="MPC17077.1"/>
    </source>
</evidence>
<reference evidence="1 2" key="1">
    <citation type="submission" date="2019-05" db="EMBL/GenBank/DDBJ databases">
        <title>Another draft genome of Portunus trituberculatus and its Hox gene families provides insights of decapod evolution.</title>
        <authorList>
            <person name="Jeong J.-H."/>
            <person name="Song I."/>
            <person name="Kim S."/>
            <person name="Choi T."/>
            <person name="Kim D."/>
            <person name="Ryu S."/>
            <person name="Kim W."/>
        </authorList>
    </citation>
    <scope>NUCLEOTIDE SEQUENCE [LARGE SCALE GENOMIC DNA]</scope>
    <source>
        <tissue evidence="1">Muscle</tissue>
    </source>
</reference>
<keyword evidence="2" id="KW-1185">Reference proteome</keyword>
<accession>A0A5B7D7A3</accession>